<dbReference type="OrthoDB" id="2020070at2759"/>
<evidence type="ECO:0000313" key="2">
    <source>
        <dbReference type="EMBL" id="TKA38721.1"/>
    </source>
</evidence>
<reference evidence="2 3" key="1">
    <citation type="submission" date="2017-03" db="EMBL/GenBank/DDBJ databases">
        <title>Genomes of endolithic fungi from Antarctica.</title>
        <authorList>
            <person name="Coleine C."/>
            <person name="Masonjones S."/>
            <person name="Stajich J.E."/>
        </authorList>
    </citation>
    <scope>NUCLEOTIDE SEQUENCE [LARGE SCALE GENOMIC DNA]</scope>
    <source>
        <strain evidence="2 3">CCFEE 5311</strain>
    </source>
</reference>
<gene>
    <name evidence="2" type="ORF">B0A54_08684</name>
</gene>
<dbReference type="InterPro" id="IPR055100">
    <property type="entry name" value="GNAT_LYC1-like"/>
</dbReference>
<comment type="caution">
    <text evidence="2">The sequence shown here is derived from an EMBL/GenBank/DDBJ whole genome shotgun (WGS) entry which is preliminary data.</text>
</comment>
<dbReference type="InterPro" id="IPR016181">
    <property type="entry name" value="Acyl_CoA_acyltransferase"/>
</dbReference>
<dbReference type="SUPFAM" id="SSF55729">
    <property type="entry name" value="Acyl-CoA N-acyltransferases (Nat)"/>
    <property type="match status" value="1"/>
</dbReference>
<protein>
    <recommendedName>
        <fullName evidence="1">LYC1 C-terminal domain-containing protein</fullName>
    </recommendedName>
</protein>
<dbReference type="PANTHER" id="PTHR34815">
    <property type="entry name" value="LYSINE ACETYLTRANSFERASE"/>
    <property type="match status" value="1"/>
</dbReference>
<dbReference type="Proteomes" id="UP000310066">
    <property type="component" value="Unassembled WGS sequence"/>
</dbReference>
<evidence type="ECO:0000313" key="3">
    <source>
        <dbReference type="Proteomes" id="UP000310066"/>
    </source>
</evidence>
<dbReference type="Gene3D" id="3.40.630.30">
    <property type="match status" value="1"/>
</dbReference>
<organism evidence="2 3">
    <name type="scientific">Friedmanniomyces endolithicus</name>
    <dbReference type="NCBI Taxonomy" id="329885"/>
    <lineage>
        <taxon>Eukaryota</taxon>
        <taxon>Fungi</taxon>
        <taxon>Dikarya</taxon>
        <taxon>Ascomycota</taxon>
        <taxon>Pezizomycotina</taxon>
        <taxon>Dothideomycetes</taxon>
        <taxon>Dothideomycetidae</taxon>
        <taxon>Mycosphaerellales</taxon>
        <taxon>Teratosphaeriaceae</taxon>
        <taxon>Friedmanniomyces</taxon>
    </lineage>
</organism>
<name>A0A4U0URT2_9PEZI</name>
<dbReference type="STRING" id="329885.A0A4U0URT2"/>
<dbReference type="Pfam" id="PF22998">
    <property type="entry name" value="GNAT_LYC1-like"/>
    <property type="match status" value="1"/>
</dbReference>
<feature type="domain" description="LYC1 C-terminal" evidence="1">
    <location>
        <begin position="166"/>
        <end position="376"/>
    </location>
</feature>
<dbReference type="AlphaFoldDB" id="A0A4U0URT2"/>
<accession>A0A4U0URT2</accession>
<dbReference type="InterPro" id="IPR053013">
    <property type="entry name" value="LAT"/>
</dbReference>
<proteinExistence type="predicted"/>
<dbReference type="PANTHER" id="PTHR34815:SF4">
    <property type="entry name" value="N-ACETYLTRANSFERASE DOMAIN-CONTAINING PROTEIN"/>
    <property type="match status" value="1"/>
</dbReference>
<sequence length="376" mass="42022">MDLPKHDSPHLHLVVATPEELLAQQNANSTEWRGTLSLEAYLRREEHLLNLPLTRNGGLTAWMLVYTPPDSESRQVICGCESIKKKALIAKDGKVEDAVAHGVASVFCPPKYRGKGYAGRIIEEVGKRLEGWQVGEGERSAFSVLFSDIGKKFYARHGWQPFPSAHIALPAQSTDQERGMSAVRLLKDGDLAELCEADEKLMRSKLASSSKSSGRSTVALVSDPVTLQWHAAREDFVNGELRLCQGSLQDRRGAIIGDEPGSRVWCYWTRLWTKPQDEAPSTLHITRLVIENEEDPTKEEAIVELLRAAQSEAKASGMDEVQLWNPSETTVAAFRQLGPKVEVVHREKESIASLRWYGEGSWEDVDWACNEKYGWC</sequence>
<dbReference type="EMBL" id="NAJP01000043">
    <property type="protein sequence ID" value="TKA38721.1"/>
    <property type="molecule type" value="Genomic_DNA"/>
</dbReference>
<evidence type="ECO:0000259" key="1">
    <source>
        <dbReference type="Pfam" id="PF22998"/>
    </source>
</evidence>